<dbReference type="KEGG" id="dae:Dtox_1610"/>
<dbReference type="HOGENOM" id="CLU_789227_0_0_9"/>
<evidence type="ECO:0000313" key="1">
    <source>
        <dbReference type="EMBL" id="ACV62468.1"/>
    </source>
</evidence>
<proteinExistence type="predicted"/>
<organism evidence="1 2">
    <name type="scientific">Desulfofarcimen acetoxidans (strain ATCC 49208 / DSM 771 / KCTC 5769 / VKM B-1644 / 5575)</name>
    <name type="common">Desulfotomaculum acetoxidans</name>
    <dbReference type="NCBI Taxonomy" id="485916"/>
    <lineage>
        <taxon>Bacteria</taxon>
        <taxon>Bacillati</taxon>
        <taxon>Bacillota</taxon>
        <taxon>Clostridia</taxon>
        <taxon>Eubacteriales</taxon>
        <taxon>Peptococcaceae</taxon>
        <taxon>Desulfofarcimen</taxon>
    </lineage>
</organism>
<name>C8VWB6_DESAS</name>
<dbReference type="SUPFAM" id="SSF51726">
    <property type="entry name" value="UROD/MetE-like"/>
    <property type="match status" value="1"/>
</dbReference>
<sequence>MNLTGNCMTTAMGVMPHTDVERAIEIALTLDIPYWPQLPKFSFKEDMYAQISEHFPGIILDEKEEKIRLDVQAFYENLITYIENSENEDYFKLSSDYSVSLNKFLQQDLSRYSTIRGQVIGPVSYGLKIFDLDLKPIIYTDEVRVLLFDFIARKINTQYSQLTEKNKNAFVWVDEPGLEFIFGSFTGYPSSRAKEDYTQFLASIKGPRGVHLCGNPDWSFLLKELELDILSVDTFGWGHIFTRYVADVKAFLERGGIISWGIVPTLTEEISQESINSLIDKLETFWNYLSDHGINKELIFKNAWLAPARCCLINADKMISVERAFQVLKEISLRLRDKYKLY</sequence>
<reference evidence="1 2" key="1">
    <citation type="journal article" date="2009" name="Stand. Genomic Sci.">
        <title>Complete genome sequence of Desulfotomaculum acetoxidans type strain (5575).</title>
        <authorList>
            <person name="Spring S."/>
            <person name="Lapidus A."/>
            <person name="Schroder M."/>
            <person name="Gleim D."/>
            <person name="Sims D."/>
            <person name="Meincke L."/>
            <person name="Glavina Del Rio T."/>
            <person name="Tice H."/>
            <person name="Copeland A."/>
            <person name="Cheng J.F."/>
            <person name="Lucas S."/>
            <person name="Chen F."/>
            <person name="Nolan M."/>
            <person name="Bruce D."/>
            <person name="Goodwin L."/>
            <person name="Pitluck S."/>
            <person name="Ivanova N."/>
            <person name="Mavromatis K."/>
            <person name="Mikhailova N."/>
            <person name="Pati A."/>
            <person name="Chen A."/>
            <person name="Palaniappan K."/>
            <person name="Land M."/>
            <person name="Hauser L."/>
            <person name="Chang Y.J."/>
            <person name="Jeffries C.D."/>
            <person name="Chain P."/>
            <person name="Saunders E."/>
            <person name="Brettin T."/>
            <person name="Detter J.C."/>
            <person name="Goker M."/>
            <person name="Bristow J."/>
            <person name="Eisen J.A."/>
            <person name="Markowitz V."/>
            <person name="Hugenholtz P."/>
            <person name="Kyrpides N.C."/>
            <person name="Klenk H.P."/>
            <person name="Han C."/>
        </authorList>
    </citation>
    <scope>NUCLEOTIDE SEQUENCE [LARGE SCALE GENOMIC DNA]</scope>
    <source>
        <strain evidence="2">ATCC 49208 / DSM 771 / VKM B-1644</strain>
    </source>
</reference>
<evidence type="ECO:0008006" key="3">
    <source>
        <dbReference type="Google" id="ProtNLM"/>
    </source>
</evidence>
<dbReference type="AlphaFoldDB" id="C8VWB6"/>
<dbReference type="EMBL" id="CP001720">
    <property type="protein sequence ID" value="ACV62468.1"/>
    <property type="molecule type" value="Genomic_DNA"/>
</dbReference>
<keyword evidence="2" id="KW-1185">Reference proteome</keyword>
<dbReference type="RefSeq" id="WP_015757179.1">
    <property type="nucleotide sequence ID" value="NC_013216.1"/>
</dbReference>
<dbReference type="OrthoDB" id="144815at2"/>
<dbReference type="STRING" id="485916.Dtox_1610"/>
<dbReference type="Gene3D" id="3.20.20.210">
    <property type="match status" value="1"/>
</dbReference>
<evidence type="ECO:0000313" key="2">
    <source>
        <dbReference type="Proteomes" id="UP000002217"/>
    </source>
</evidence>
<dbReference type="Proteomes" id="UP000002217">
    <property type="component" value="Chromosome"/>
</dbReference>
<accession>C8VWB6</accession>
<dbReference type="eggNOG" id="COG0620">
    <property type="taxonomic scope" value="Bacteria"/>
</dbReference>
<gene>
    <name evidence="1" type="ordered locus">Dtox_1610</name>
</gene>
<protein>
    <recommendedName>
        <fullName evidence="3">Methionine synthase</fullName>
    </recommendedName>
</protein>
<dbReference type="InterPro" id="IPR038071">
    <property type="entry name" value="UROD/MetE-like_sf"/>
</dbReference>